<evidence type="ECO:0000313" key="4">
    <source>
        <dbReference type="Proteomes" id="UP000663877"/>
    </source>
</evidence>
<dbReference type="Proteomes" id="UP000663832">
    <property type="component" value="Unassembled WGS sequence"/>
</dbReference>
<evidence type="ECO:0000313" key="2">
    <source>
        <dbReference type="EMBL" id="CAF1635044.1"/>
    </source>
</evidence>
<organism evidence="1 4">
    <name type="scientific">Adineta steineri</name>
    <dbReference type="NCBI Taxonomy" id="433720"/>
    <lineage>
        <taxon>Eukaryota</taxon>
        <taxon>Metazoa</taxon>
        <taxon>Spiralia</taxon>
        <taxon>Gnathifera</taxon>
        <taxon>Rotifera</taxon>
        <taxon>Eurotatoria</taxon>
        <taxon>Bdelloidea</taxon>
        <taxon>Adinetida</taxon>
        <taxon>Adinetidae</taxon>
        <taxon>Adineta</taxon>
    </lineage>
</organism>
<dbReference type="SUPFAM" id="SSF56399">
    <property type="entry name" value="ADP-ribosylation"/>
    <property type="match status" value="1"/>
</dbReference>
<dbReference type="EMBL" id="CAJNOI010002289">
    <property type="protein sequence ID" value="CAF1468218.1"/>
    <property type="molecule type" value="Genomic_DNA"/>
</dbReference>
<keyword evidence="3" id="KW-1185">Reference proteome</keyword>
<protein>
    <submittedName>
        <fullName evidence="1">Uncharacterized protein</fullName>
    </submittedName>
</protein>
<accession>A0A815QU40</accession>
<comment type="caution">
    <text evidence="1">The sequence shown here is derived from an EMBL/GenBank/DDBJ whole genome shotgun (WGS) entry which is preliminary data.</text>
</comment>
<reference evidence="1" key="1">
    <citation type="submission" date="2021-02" db="EMBL/GenBank/DDBJ databases">
        <authorList>
            <person name="Nowell W R."/>
        </authorList>
    </citation>
    <scope>NUCLEOTIDE SEQUENCE</scope>
</reference>
<name>A0A815QU40_9BILA</name>
<evidence type="ECO:0000313" key="3">
    <source>
        <dbReference type="Proteomes" id="UP000663832"/>
    </source>
</evidence>
<gene>
    <name evidence="1" type="ORF">BJG266_LOCUS41370</name>
    <name evidence="2" type="ORF">QVE165_LOCUS58238</name>
</gene>
<dbReference type="AlphaFoldDB" id="A0A815QU40"/>
<proteinExistence type="predicted"/>
<sequence length="216" mass="25224">MDFTLIDTVPVSLQEISFSSHLMKQEASFLFTQMGKEISYRLKLESGSQDVLIDFCRTHYIDTDEQLRMIDDFAKNYRPNKALRWLINQCFISRILNRVLRTRELDIVYKLGFFLRQTGLQLHRLYEDNASLMKQISVVYRGKTLSSNEFDSLIKNNCGGLLSFPSFLITTINKDVSIDFVHRRLAIHPDMIGIIFEIHINDTVADKKIHLPYLKI</sequence>
<dbReference type="EMBL" id="CAJNOM010002608">
    <property type="protein sequence ID" value="CAF1635044.1"/>
    <property type="molecule type" value="Genomic_DNA"/>
</dbReference>
<dbReference type="Proteomes" id="UP000663877">
    <property type="component" value="Unassembled WGS sequence"/>
</dbReference>
<evidence type="ECO:0000313" key="1">
    <source>
        <dbReference type="EMBL" id="CAF1468218.1"/>
    </source>
</evidence>